<dbReference type="GO" id="GO:0004497">
    <property type="term" value="F:monooxygenase activity"/>
    <property type="evidence" value="ECO:0007669"/>
    <property type="project" value="UniProtKB-KW"/>
</dbReference>
<evidence type="ECO:0000259" key="7">
    <source>
        <dbReference type="Pfam" id="PF00296"/>
    </source>
</evidence>
<dbReference type="InterPro" id="IPR016215">
    <property type="entry name" value="NTA_MOA"/>
</dbReference>
<keyword evidence="2 6" id="KW-0288">FMN</keyword>
<keyword evidence="1 6" id="KW-0285">Flavoprotein</keyword>
<dbReference type="SUPFAM" id="SSF51679">
    <property type="entry name" value="Bacterial luciferase-like"/>
    <property type="match status" value="1"/>
</dbReference>
<dbReference type="PANTHER" id="PTHR30011:SF16">
    <property type="entry name" value="C2H2 FINGER DOMAIN TRANSCRIPTION FACTOR (EUROFUNG)-RELATED"/>
    <property type="match status" value="1"/>
</dbReference>
<dbReference type="NCBIfam" id="TIGR03860">
    <property type="entry name" value="FMN_nitrolo"/>
    <property type="match status" value="1"/>
</dbReference>
<dbReference type="InterPro" id="IPR036661">
    <property type="entry name" value="Luciferase-like_sf"/>
</dbReference>
<protein>
    <submittedName>
        <fullName evidence="8">Dibenzothiophene-5,5-dioxide monooxygenase</fullName>
    </submittedName>
</protein>
<dbReference type="CDD" id="cd01095">
    <property type="entry name" value="Nitrilotriacetate_monoxgenase"/>
    <property type="match status" value="1"/>
</dbReference>
<dbReference type="GO" id="GO:0016705">
    <property type="term" value="F:oxidoreductase activity, acting on paired donors, with incorporation or reduction of molecular oxygen"/>
    <property type="evidence" value="ECO:0007669"/>
    <property type="project" value="InterPro"/>
</dbReference>
<evidence type="ECO:0000313" key="8">
    <source>
        <dbReference type="EMBL" id="SNB72239.1"/>
    </source>
</evidence>
<feature type="binding site" evidence="6">
    <location>
        <position position="223"/>
    </location>
    <ligand>
        <name>FMN</name>
        <dbReference type="ChEBI" id="CHEBI:58210"/>
    </ligand>
</feature>
<evidence type="ECO:0000256" key="1">
    <source>
        <dbReference type="ARBA" id="ARBA00022630"/>
    </source>
</evidence>
<keyword evidence="4 8" id="KW-0503">Monooxygenase</keyword>
<feature type="domain" description="Luciferase-like" evidence="7">
    <location>
        <begin position="36"/>
        <end position="384"/>
    </location>
</feature>
<name>A0A212RIQ0_9PROT</name>
<evidence type="ECO:0000256" key="5">
    <source>
        <dbReference type="ARBA" id="ARBA00033748"/>
    </source>
</evidence>
<dbReference type="Proteomes" id="UP000197065">
    <property type="component" value="Unassembled WGS sequence"/>
</dbReference>
<sequence length="431" mass="48381">MHLVAYLFSGPTSHHHGMWRHPFSTNKFLEPEFYEHLARTLEEGFFDALFFADVQGIYDYVNDSYDAILGKGGQIGLLDPIPLISQMARVTSRIGLGLTLSTTFVRPYMLARLLGTLDILSKGRMAWNVVTSAGAMESRNFDIELPPRDERYDRADEVVEACMKLWHSWEDDAFIIDKDSGEFVDTSKVHRANYEGKWIKTRGPLTTPRSEQGYPVIMQAGSSERGREFGARWGELIFTLQHAKEDMIAFYNDFKGRMEKYGRSPRDCAILTSADPIVGETESIAREKQAFINERIDPTLAIALVSSHTGIDFTKFPQDRPIEDIRIEEGSRGSFDVILQGSKAKGLTLADAAKQFATSELCPQLVGTPESVADQMQDLFESGAVDGFVLTPTELPGTFETFSRSVVPVLQKRGIFRKSYAGSTLRQHLHD</sequence>
<feature type="binding site" evidence="6">
    <location>
        <position position="152"/>
    </location>
    <ligand>
        <name>FMN</name>
        <dbReference type="ChEBI" id="CHEBI:58210"/>
    </ligand>
</feature>
<evidence type="ECO:0000256" key="4">
    <source>
        <dbReference type="ARBA" id="ARBA00023033"/>
    </source>
</evidence>
<evidence type="ECO:0000256" key="6">
    <source>
        <dbReference type="PIRSR" id="PIRSR000337-1"/>
    </source>
</evidence>
<evidence type="ECO:0000256" key="3">
    <source>
        <dbReference type="ARBA" id="ARBA00023002"/>
    </source>
</evidence>
<keyword evidence="3" id="KW-0560">Oxidoreductase</keyword>
<dbReference type="PANTHER" id="PTHR30011">
    <property type="entry name" value="ALKANESULFONATE MONOOXYGENASE-RELATED"/>
    <property type="match status" value="1"/>
</dbReference>
<dbReference type="AlphaFoldDB" id="A0A212RIQ0"/>
<proteinExistence type="inferred from homology"/>
<dbReference type="EMBL" id="FYEH01000009">
    <property type="protein sequence ID" value="SNB72239.1"/>
    <property type="molecule type" value="Genomic_DNA"/>
</dbReference>
<comment type="similarity">
    <text evidence="5">Belongs to the NtaA/SnaA/DszA monooxygenase family.</text>
</comment>
<dbReference type="InterPro" id="IPR051260">
    <property type="entry name" value="Diverse_substr_monoxygenases"/>
</dbReference>
<dbReference type="Pfam" id="PF00296">
    <property type="entry name" value="Bac_luciferase"/>
    <property type="match status" value="1"/>
</dbReference>
<evidence type="ECO:0000256" key="2">
    <source>
        <dbReference type="ARBA" id="ARBA00022643"/>
    </source>
</evidence>
<reference evidence="8 9" key="1">
    <citation type="submission" date="2017-06" db="EMBL/GenBank/DDBJ databases">
        <authorList>
            <person name="Kim H.J."/>
            <person name="Triplett B.A."/>
        </authorList>
    </citation>
    <scope>NUCLEOTIDE SEQUENCE [LARGE SCALE GENOMIC DNA]</scope>
    <source>
        <strain evidence="8 9">B29T1</strain>
    </source>
</reference>
<feature type="binding site" evidence="6">
    <location>
        <position position="99"/>
    </location>
    <ligand>
        <name>FMN</name>
        <dbReference type="ChEBI" id="CHEBI:58210"/>
    </ligand>
</feature>
<evidence type="ECO:0000313" key="9">
    <source>
        <dbReference type="Proteomes" id="UP000197065"/>
    </source>
</evidence>
<dbReference type="PIRSF" id="PIRSF000337">
    <property type="entry name" value="NTA_MOA"/>
    <property type="match status" value="1"/>
</dbReference>
<accession>A0A212RIQ0</accession>
<dbReference type="InterPro" id="IPR011251">
    <property type="entry name" value="Luciferase-like_dom"/>
</dbReference>
<gene>
    <name evidence="8" type="ORF">SAMN07250955_10955</name>
</gene>
<feature type="binding site" evidence="6">
    <location>
        <position position="222"/>
    </location>
    <ligand>
        <name>FMN</name>
        <dbReference type="ChEBI" id="CHEBI:58210"/>
    </ligand>
</feature>
<dbReference type="Gene3D" id="3.20.20.30">
    <property type="entry name" value="Luciferase-like domain"/>
    <property type="match status" value="1"/>
</dbReference>
<organism evidence="8 9">
    <name type="scientific">Arboricoccus pini</name>
    <dbReference type="NCBI Taxonomy" id="1963835"/>
    <lineage>
        <taxon>Bacteria</taxon>
        <taxon>Pseudomonadati</taxon>
        <taxon>Pseudomonadota</taxon>
        <taxon>Alphaproteobacteria</taxon>
        <taxon>Geminicoccales</taxon>
        <taxon>Geminicoccaceae</taxon>
        <taxon>Arboricoccus</taxon>
    </lineage>
</organism>
<feature type="binding site" evidence="6">
    <location>
        <position position="53"/>
    </location>
    <ligand>
        <name>FMN</name>
        <dbReference type="ChEBI" id="CHEBI:58210"/>
    </ligand>
</feature>
<keyword evidence="9" id="KW-1185">Reference proteome</keyword>